<dbReference type="VEuPathDB" id="TriTrypDB:BSAL_00430"/>
<proteinExistence type="predicted"/>
<evidence type="ECO:0000256" key="1">
    <source>
        <dbReference type="SAM" id="MobiDB-lite"/>
    </source>
</evidence>
<dbReference type="EMBL" id="CYKH01000241">
    <property type="protein sequence ID" value="CUF11090.1"/>
    <property type="molecule type" value="Genomic_DNA"/>
</dbReference>
<reference evidence="3" key="1">
    <citation type="submission" date="2015-09" db="EMBL/GenBank/DDBJ databases">
        <authorList>
            <consortium name="Pathogen Informatics"/>
        </authorList>
    </citation>
    <scope>NUCLEOTIDE SEQUENCE [LARGE SCALE GENOMIC DNA]</scope>
    <source>
        <strain evidence="3">Lake Konstanz</strain>
    </source>
</reference>
<organism evidence="2 3">
    <name type="scientific">Bodo saltans</name>
    <name type="common">Flagellated protozoan</name>
    <dbReference type="NCBI Taxonomy" id="75058"/>
    <lineage>
        <taxon>Eukaryota</taxon>
        <taxon>Discoba</taxon>
        <taxon>Euglenozoa</taxon>
        <taxon>Kinetoplastea</taxon>
        <taxon>Metakinetoplastina</taxon>
        <taxon>Eubodonida</taxon>
        <taxon>Bodonidae</taxon>
        <taxon>Bodo</taxon>
    </lineage>
</organism>
<dbReference type="AlphaFoldDB" id="A0A0S4IKN6"/>
<dbReference type="OMA" id="MSAVCIR"/>
<keyword evidence="3" id="KW-1185">Reference proteome</keyword>
<feature type="region of interest" description="Disordered" evidence="1">
    <location>
        <begin position="6"/>
        <end position="44"/>
    </location>
</feature>
<name>A0A0S4IKN6_BODSA</name>
<sequence length="117" mass="12827">MSAVCIRCGSKEHSTRDHDEGKVAGLPAAPKKPPPKKAPISAEQLRTGKIQHAVCWKSGGRRPGIPDIIEKPLNDRWATPGVDDPWFCNRHVTCPCLKCEKKRAKLALDALRRAGKA</sequence>
<protein>
    <submittedName>
        <fullName evidence="2">Uncharacterized protein</fullName>
    </submittedName>
</protein>
<evidence type="ECO:0000313" key="3">
    <source>
        <dbReference type="Proteomes" id="UP000051952"/>
    </source>
</evidence>
<dbReference type="OrthoDB" id="250612at2759"/>
<evidence type="ECO:0000313" key="2">
    <source>
        <dbReference type="EMBL" id="CUF11090.1"/>
    </source>
</evidence>
<dbReference type="Proteomes" id="UP000051952">
    <property type="component" value="Unassembled WGS sequence"/>
</dbReference>
<accession>A0A0S4IKN6</accession>
<feature type="compositionally biased region" description="Basic and acidic residues" evidence="1">
    <location>
        <begin position="9"/>
        <end position="22"/>
    </location>
</feature>
<gene>
    <name evidence="2" type="ORF">BSAL_00430</name>
</gene>